<organism evidence="2 3">
    <name type="scientific">Streptomyces roseoverticillatus</name>
    <dbReference type="NCBI Taxonomy" id="66429"/>
    <lineage>
        <taxon>Bacteria</taxon>
        <taxon>Bacillati</taxon>
        <taxon>Actinomycetota</taxon>
        <taxon>Actinomycetes</taxon>
        <taxon>Kitasatosporales</taxon>
        <taxon>Streptomycetaceae</taxon>
        <taxon>Streptomyces</taxon>
    </lineage>
</organism>
<dbReference type="SUPFAM" id="SSF140453">
    <property type="entry name" value="EsxAB dimer-like"/>
    <property type="match status" value="1"/>
</dbReference>
<sequence>MSNDRLAATDKELSDLVRDLGSMVKHLERKIRHLNELVGSVDHGWQSAAASAYKELQKSVNQDAARIRKSLILIKEAVELSRDGFSRQDLEILHRFQQIQKSMADVRDPFGAPAHTGTPPQAGTPRSTLDHY</sequence>
<name>A0ABV3IP97_9ACTN</name>
<dbReference type="Proteomes" id="UP001552479">
    <property type="component" value="Unassembled WGS sequence"/>
</dbReference>
<dbReference type="Gene3D" id="1.10.287.1060">
    <property type="entry name" value="ESAT-6-like"/>
    <property type="match status" value="1"/>
</dbReference>
<comment type="caution">
    <text evidence="2">The sequence shown here is derived from an EMBL/GenBank/DDBJ whole genome shotgun (WGS) entry which is preliminary data.</text>
</comment>
<evidence type="ECO:0000256" key="1">
    <source>
        <dbReference type="SAM" id="MobiDB-lite"/>
    </source>
</evidence>
<feature type="compositionally biased region" description="Polar residues" evidence="1">
    <location>
        <begin position="118"/>
        <end position="132"/>
    </location>
</feature>
<dbReference type="InterPro" id="IPR036689">
    <property type="entry name" value="ESAT-6-like_sf"/>
</dbReference>
<evidence type="ECO:0000313" key="3">
    <source>
        <dbReference type="Proteomes" id="UP001552479"/>
    </source>
</evidence>
<feature type="region of interest" description="Disordered" evidence="1">
    <location>
        <begin position="104"/>
        <end position="132"/>
    </location>
</feature>
<dbReference type="Pfam" id="PF06013">
    <property type="entry name" value="WXG100"/>
    <property type="match status" value="1"/>
</dbReference>
<dbReference type="EMBL" id="JBFASG010000003">
    <property type="protein sequence ID" value="MEV4922248.1"/>
    <property type="molecule type" value="Genomic_DNA"/>
</dbReference>
<evidence type="ECO:0000313" key="2">
    <source>
        <dbReference type="EMBL" id="MEV4922248.1"/>
    </source>
</evidence>
<reference evidence="2 3" key="1">
    <citation type="submission" date="2024-06" db="EMBL/GenBank/DDBJ databases">
        <title>The Natural Products Discovery Center: Release of the First 8490 Sequenced Strains for Exploring Actinobacteria Biosynthetic Diversity.</title>
        <authorList>
            <person name="Kalkreuter E."/>
            <person name="Kautsar S.A."/>
            <person name="Yang D."/>
            <person name="Bader C.D."/>
            <person name="Teijaro C.N."/>
            <person name="Fluegel L."/>
            <person name="Davis C.M."/>
            <person name="Simpson J.R."/>
            <person name="Lauterbach L."/>
            <person name="Steele A.D."/>
            <person name="Gui C."/>
            <person name="Meng S."/>
            <person name="Li G."/>
            <person name="Viehrig K."/>
            <person name="Ye F."/>
            <person name="Su P."/>
            <person name="Kiefer A.F."/>
            <person name="Nichols A."/>
            <person name="Cepeda A.J."/>
            <person name="Yan W."/>
            <person name="Fan B."/>
            <person name="Jiang Y."/>
            <person name="Adhikari A."/>
            <person name="Zheng C.-J."/>
            <person name="Schuster L."/>
            <person name="Cowan T.M."/>
            <person name="Smanski M.J."/>
            <person name="Chevrette M.G."/>
            <person name="De Carvalho L.P.S."/>
            <person name="Shen B."/>
        </authorList>
    </citation>
    <scope>NUCLEOTIDE SEQUENCE [LARGE SCALE GENOMIC DNA]</scope>
    <source>
        <strain evidence="2 3">NPDC053791</strain>
    </source>
</reference>
<dbReference type="InterPro" id="IPR010310">
    <property type="entry name" value="T7SS_ESAT-6-like"/>
</dbReference>
<proteinExistence type="predicted"/>
<dbReference type="RefSeq" id="WP_366086905.1">
    <property type="nucleotide sequence ID" value="NZ_JBFASG010000003.1"/>
</dbReference>
<protein>
    <submittedName>
        <fullName evidence="2">WXG100 family type VII secretion target</fullName>
    </submittedName>
</protein>
<keyword evidence="3" id="KW-1185">Reference proteome</keyword>
<gene>
    <name evidence="2" type="ORF">AB0L03_05260</name>
</gene>
<accession>A0ABV3IP97</accession>